<keyword evidence="3" id="KW-1185">Reference proteome</keyword>
<reference evidence="2" key="1">
    <citation type="submission" date="2020-06" db="EMBL/GenBank/DDBJ databases">
        <title>WGS assembly of Ceratodon purpureus strain R40.</title>
        <authorList>
            <person name="Carey S.B."/>
            <person name="Jenkins J."/>
            <person name="Shu S."/>
            <person name="Lovell J.T."/>
            <person name="Sreedasyam A."/>
            <person name="Maumus F."/>
            <person name="Tiley G.P."/>
            <person name="Fernandez-Pozo N."/>
            <person name="Barry K."/>
            <person name="Chen C."/>
            <person name="Wang M."/>
            <person name="Lipzen A."/>
            <person name="Daum C."/>
            <person name="Saski C.A."/>
            <person name="Payton A.C."/>
            <person name="Mcbreen J.C."/>
            <person name="Conrad R.E."/>
            <person name="Kollar L.M."/>
            <person name="Olsson S."/>
            <person name="Huttunen S."/>
            <person name="Landis J.B."/>
            <person name="Wickett N.J."/>
            <person name="Johnson M.G."/>
            <person name="Rensing S.A."/>
            <person name="Grimwood J."/>
            <person name="Schmutz J."/>
            <person name="Mcdaniel S.F."/>
        </authorList>
    </citation>
    <scope>NUCLEOTIDE SEQUENCE</scope>
    <source>
        <strain evidence="2">R40</strain>
    </source>
</reference>
<dbReference type="Pfam" id="PF03140">
    <property type="entry name" value="DUF247"/>
    <property type="match status" value="1"/>
</dbReference>
<dbReference type="AlphaFoldDB" id="A0A8T0IUX1"/>
<feature type="transmembrane region" description="Helical" evidence="1">
    <location>
        <begin position="466"/>
        <end position="490"/>
    </location>
</feature>
<evidence type="ECO:0000256" key="1">
    <source>
        <dbReference type="SAM" id="Phobius"/>
    </source>
</evidence>
<comment type="caution">
    <text evidence="2">The sequence shown here is derived from an EMBL/GenBank/DDBJ whole genome shotgun (WGS) entry which is preliminary data.</text>
</comment>
<keyword evidence="1" id="KW-0812">Transmembrane</keyword>
<dbReference type="PANTHER" id="PTHR31170">
    <property type="entry name" value="BNAC04G53230D PROTEIN"/>
    <property type="match status" value="1"/>
</dbReference>
<sequence length="494" mass="56068">MMEESILEMARQQLKHGNQHQALQVDTAECTIFEVPGLVRAKSPTSFQNKGIELGLHYRTLKKSQIEIFKIEIAQVLHSKLVKGNSSWDHFAQKVLGDVSIARRAYGVSSAKFSDEEVQNLLALDALFLVVFWKFVNGGRFFLKEFEAIAGRLKEIVSGIDKTDFFLIENQVPMYLLQSVVRQLCETDEKTEARRVSDPSFLDTKVEDELEMILYAAVIHLNPFKYPENTRSVTLHGCLNGSFCSQQIPKNSRQRLHQYLKSAYPIEPLEKSLINCQHLLDCLYRVVCGHLLPFKAEKHFNSDIELENIPTASRLEAIGVRVVGTAPTLNDIKLSGSGYLRSAKLELPKVALYDYSAAAFHNLALHEQLALGGQSGELRCYLKCMACLCTNASDLRVLSEQGVIDSHITSKDTVIDIWDQTRKGIFTPLSLPSNWVKCNRRIHQHRNARLKRWRQECWTLFFAKPWTLVSVLAAIILLFLTATQAWCAVFPRQS</sequence>
<keyword evidence="1" id="KW-1133">Transmembrane helix</keyword>
<accession>A0A8T0IUX1</accession>
<dbReference type="InterPro" id="IPR004158">
    <property type="entry name" value="DUF247_pln"/>
</dbReference>
<dbReference type="PANTHER" id="PTHR31170:SF25">
    <property type="entry name" value="BNAA09G04570D PROTEIN"/>
    <property type="match status" value="1"/>
</dbReference>
<dbReference type="EMBL" id="CM026422">
    <property type="protein sequence ID" value="KAG0586468.1"/>
    <property type="molecule type" value="Genomic_DNA"/>
</dbReference>
<name>A0A8T0IUX1_CERPU</name>
<gene>
    <name evidence="2" type="ORF">KC19_2G092700</name>
</gene>
<dbReference type="Proteomes" id="UP000822688">
    <property type="component" value="Chromosome 2"/>
</dbReference>
<evidence type="ECO:0000313" key="2">
    <source>
        <dbReference type="EMBL" id="KAG0586468.1"/>
    </source>
</evidence>
<proteinExistence type="predicted"/>
<protein>
    <submittedName>
        <fullName evidence="2">Uncharacterized protein</fullName>
    </submittedName>
</protein>
<evidence type="ECO:0000313" key="3">
    <source>
        <dbReference type="Proteomes" id="UP000822688"/>
    </source>
</evidence>
<keyword evidence="1" id="KW-0472">Membrane</keyword>
<organism evidence="2 3">
    <name type="scientific">Ceratodon purpureus</name>
    <name type="common">Fire moss</name>
    <name type="synonym">Dicranum purpureum</name>
    <dbReference type="NCBI Taxonomy" id="3225"/>
    <lineage>
        <taxon>Eukaryota</taxon>
        <taxon>Viridiplantae</taxon>
        <taxon>Streptophyta</taxon>
        <taxon>Embryophyta</taxon>
        <taxon>Bryophyta</taxon>
        <taxon>Bryophytina</taxon>
        <taxon>Bryopsida</taxon>
        <taxon>Dicranidae</taxon>
        <taxon>Pseudoditrichales</taxon>
        <taxon>Ditrichaceae</taxon>
        <taxon>Ceratodon</taxon>
    </lineage>
</organism>